<dbReference type="EMBL" id="KV744841">
    <property type="protein sequence ID" value="OCK84268.1"/>
    <property type="molecule type" value="Genomic_DNA"/>
</dbReference>
<feature type="region of interest" description="Disordered" evidence="2">
    <location>
        <begin position="717"/>
        <end position="773"/>
    </location>
</feature>
<feature type="compositionally biased region" description="Low complexity" evidence="2">
    <location>
        <begin position="515"/>
        <end position="527"/>
    </location>
</feature>
<name>A0A8E2EIM5_9PEZI</name>
<keyword evidence="4" id="KW-1185">Reference proteome</keyword>
<evidence type="ECO:0000313" key="3">
    <source>
        <dbReference type="EMBL" id="OCK84268.1"/>
    </source>
</evidence>
<feature type="compositionally biased region" description="Low complexity" evidence="2">
    <location>
        <begin position="181"/>
        <end position="191"/>
    </location>
</feature>
<feature type="compositionally biased region" description="Basic and acidic residues" evidence="2">
    <location>
        <begin position="150"/>
        <end position="159"/>
    </location>
</feature>
<feature type="compositionally biased region" description="Low complexity" evidence="2">
    <location>
        <begin position="58"/>
        <end position="89"/>
    </location>
</feature>
<feature type="compositionally biased region" description="Low complexity" evidence="2">
    <location>
        <begin position="670"/>
        <end position="689"/>
    </location>
</feature>
<evidence type="ECO:0008006" key="5">
    <source>
        <dbReference type="Google" id="ProtNLM"/>
    </source>
</evidence>
<reference evidence="3 4" key="1">
    <citation type="journal article" date="2016" name="Nat. Commun.">
        <title>Ectomycorrhizal ecology is imprinted in the genome of the dominant symbiotic fungus Cenococcum geophilum.</title>
        <authorList>
            <consortium name="DOE Joint Genome Institute"/>
            <person name="Peter M."/>
            <person name="Kohler A."/>
            <person name="Ohm R.A."/>
            <person name="Kuo A."/>
            <person name="Krutzmann J."/>
            <person name="Morin E."/>
            <person name="Arend M."/>
            <person name="Barry K.W."/>
            <person name="Binder M."/>
            <person name="Choi C."/>
            <person name="Clum A."/>
            <person name="Copeland A."/>
            <person name="Grisel N."/>
            <person name="Haridas S."/>
            <person name="Kipfer T."/>
            <person name="LaButti K."/>
            <person name="Lindquist E."/>
            <person name="Lipzen A."/>
            <person name="Maire R."/>
            <person name="Meier B."/>
            <person name="Mihaltcheva S."/>
            <person name="Molinier V."/>
            <person name="Murat C."/>
            <person name="Poggeler S."/>
            <person name="Quandt C.A."/>
            <person name="Sperisen C."/>
            <person name="Tritt A."/>
            <person name="Tisserant E."/>
            <person name="Crous P.W."/>
            <person name="Henrissat B."/>
            <person name="Nehls U."/>
            <person name="Egli S."/>
            <person name="Spatafora J.W."/>
            <person name="Grigoriev I.V."/>
            <person name="Martin F.M."/>
        </authorList>
    </citation>
    <scope>NUCLEOTIDE SEQUENCE [LARGE SCALE GENOMIC DNA]</scope>
    <source>
        <strain evidence="3 4">CBS 459.81</strain>
    </source>
</reference>
<feature type="compositionally biased region" description="Low complexity" evidence="2">
    <location>
        <begin position="740"/>
        <end position="757"/>
    </location>
</feature>
<feature type="compositionally biased region" description="Acidic residues" evidence="2">
    <location>
        <begin position="284"/>
        <end position="301"/>
    </location>
</feature>
<accession>A0A8E2EIM5</accession>
<feature type="compositionally biased region" description="Polar residues" evidence="2">
    <location>
        <begin position="502"/>
        <end position="511"/>
    </location>
</feature>
<feature type="region of interest" description="Disordered" evidence="2">
    <location>
        <begin position="460"/>
        <end position="532"/>
    </location>
</feature>
<protein>
    <recommendedName>
        <fullName evidence="5">Pathway-specific nitrogen regulator</fullName>
    </recommendedName>
</protein>
<feature type="compositionally biased region" description="Basic and acidic residues" evidence="2">
    <location>
        <begin position="760"/>
        <end position="773"/>
    </location>
</feature>
<dbReference type="AlphaFoldDB" id="A0A8E2EIM5"/>
<dbReference type="Proteomes" id="UP000250266">
    <property type="component" value="Unassembled WGS sequence"/>
</dbReference>
<organism evidence="3 4">
    <name type="scientific">Lepidopterella palustris CBS 459.81</name>
    <dbReference type="NCBI Taxonomy" id="1314670"/>
    <lineage>
        <taxon>Eukaryota</taxon>
        <taxon>Fungi</taxon>
        <taxon>Dikarya</taxon>
        <taxon>Ascomycota</taxon>
        <taxon>Pezizomycotina</taxon>
        <taxon>Dothideomycetes</taxon>
        <taxon>Pleosporomycetidae</taxon>
        <taxon>Mytilinidiales</taxon>
        <taxon>Argynnaceae</taxon>
        <taxon>Lepidopterella</taxon>
    </lineage>
</organism>
<proteinExistence type="predicted"/>
<feature type="compositionally biased region" description="Basic and acidic residues" evidence="2">
    <location>
        <begin position="95"/>
        <end position="109"/>
    </location>
</feature>
<feature type="region of interest" description="Disordered" evidence="2">
    <location>
        <begin position="276"/>
        <end position="324"/>
    </location>
</feature>
<sequence>MTTIHTSPPAGPPFSIYPNSISSPAYDDDGDGNGDGDTSFGSSTHPDDPIASIELHYSTSPSPLSSRRTSALTTTSLISELPSELSITSKPHSSHGGEPRFTPMKERPPFRNPSSVRALQMASPPPFSEAFGSPRGGGGGGVKGLYKLDTPSRRSETPSRHSHRSGSVKAHTPTPSRQHSHQSQHPQQPQQQHYPLVLLHVTLLPLNIAYTATTLAAVLPAWLGQNFRLLEERFQDAVLMQRGLLIPHPKEEYDLLEERLLESLELQMPRVLKCGHFTGGHDRDEEEDGGDDEEKEVDSDTEAYGTGRGSRMSGGTITAEDESTDCRDFRLEDGQDIDASVCADCHRPVKKPGTGAGHGFKKWEIKIYAANGLMRAGAWAAAWSEMERVDVEISPWIPQDIRKALEARKEEEAREEETERRRVVEVEEKRRIEAKAEAEAAAAVVAEQMRVEELKRQEDLKRMEESKRQEEVKRQEEAKRQEEVKRQEEAKRQELKAAKPVQQPSSVTETATFEPRSTLRSRTSRTSPPREHVKEIPLTTLLTNYIYLLAQDRRNIAIAILSAFVLFLSFHMGPASPAVVPHAGGGILPEDTLRQCSPTSIILTTTATSTATITQLESRLPTQSSTSTSLAIISNLSAPPPHPSQADVSEPLADPSPSINRPTIKKESDPPIISISETSETMTPSTSHPPRAEISIAIPGSAAYVAPELTADALAALPEEAGGVDDHANTRSEPNSSNLGADNAGAIASAGAEVSGSLNQKDEERVESGRVGE</sequence>
<gene>
    <name evidence="3" type="ORF">K432DRAFT_378761</name>
</gene>
<dbReference type="OrthoDB" id="5369448at2759"/>
<evidence type="ECO:0000256" key="2">
    <source>
        <dbReference type="SAM" id="MobiDB-lite"/>
    </source>
</evidence>
<feature type="compositionally biased region" description="Gly residues" evidence="2">
    <location>
        <begin position="134"/>
        <end position="143"/>
    </location>
</feature>
<feature type="region of interest" description="Disordered" evidence="2">
    <location>
        <begin position="634"/>
        <end position="692"/>
    </location>
</feature>
<evidence type="ECO:0000256" key="1">
    <source>
        <dbReference type="SAM" id="Coils"/>
    </source>
</evidence>
<keyword evidence="1" id="KW-0175">Coiled coil</keyword>
<feature type="region of interest" description="Disordered" evidence="2">
    <location>
        <begin position="1"/>
        <end position="191"/>
    </location>
</feature>
<feature type="coiled-coil region" evidence="1">
    <location>
        <begin position="401"/>
        <end position="429"/>
    </location>
</feature>
<feature type="compositionally biased region" description="Basic and acidic residues" evidence="2">
    <location>
        <begin position="460"/>
        <end position="497"/>
    </location>
</feature>
<evidence type="ECO:0000313" key="4">
    <source>
        <dbReference type="Proteomes" id="UP000250266"/>
    </source>
</evidence>